<accession>A0AAD6UQT2</accession>
<dbReference type="EMBL" id="JARJCW010000115">
    <property type="protein sequence ID" value="KAJ7192820.1"/>
    <property type="molecule type" value="Genomic_DNA"/>
</dbReference>
<dbReference type="AlphaFoldDB" id="A0AAD6UQT2"/>
<keyword evidence="2" id="KW-1185">Reference proteome</keyword>
<evidence type="ECO:0000313" key="2">
    <source>
        <dbReference type="Proteomes" id="UP001219525"/>
    </source>
</evidence>
<evidence type="ECO:0000313" key="1">
    <source>
        <dbReference type="EMBL" id="KAJ7192820.1"/>
    </source>
</evidence>
<dbReference type="Proteomes" id="UP001219525">
    <property type="component" value="Unassembled WGS sequence"/>
</dbReference>
<sequence length="274" mass="29955">MHVAAYRGSVDYFAGWPARPLFGHVGLTSEINSLQHQTTRYFSGSGLKLFVIKNSTCIRQHVAAALRNQHYVSHLGVACGNDVLDPAPMAETAVEESADQAQMPEFIYVPDKVHSGFSPRNRPAYTYSPDPLGCSSRLRMITVLCFLPPGYVGTIRVIVSAFHLTGLQAGHLWGPRAECVRIDWAAIVIYLSNSPDRVSIGVFKLPAALSEPTQSTIISDTSSMYDIHHQLRLRAAPHQVKTARTTTPARATVAIEIRSSTRTTETPATVSEAL</sequence>
<protein>
    <submittedName>
        <fullName evidence="1">Uncharacterized protein</fullName>
    </submittedName>
</protein>
<organism evidence="1 2">
    <name type="scientific">Mycena pura</name>
    <dbReference type="NCBI Taxonomy" id="153505"/>
    <lineage>
        <taxon>Eukaryota</taxon>
        <taxon>Fungi</taxon>
        <taxon>Dikarya</taxon>
        <taxon>Basidiomycota</taxon>
        <taxon>Agaricomycotina</taxon>
        <taxon>Agaricomycetes</taxon>
        <taxon>Agaricomycetidae</taxon>
        <taxon>Agaricales</taxon>
        <taxon>Marasmiineae</taxon>
        <taxon>Mycenaceae</taxon>
        <taxon>Mycena</taxon>
    </lineage>
</organism>
<proteinExistence type="predicted"/>
<name>A0AAD6UQT2_9AGAR</name>
<reference evidence="1" key="1">
    <citation type="submission" date="2023-03" db="EMBL/GenBank/DDBJ databases">
        <title>Massive genome expansion in bonnet fungi (Mycena s.s.) driven by repeated elements and novel gene families across ecological guilds.</title>
        <authorList>
            <consortium name="Lawrence Berkeley National Laboratory"/>
            <person name="Harder C.B."/>
            <person name="Miyauchi S."/>
            <person name="Viragh M."/>
            <person name="Kuo A."/>
            <person name="Thoen E."/>
            <person name="Andreopoulos B."/>
            <person name="Lu D."/>
            <person name="Skrede I."/>
            <person name="Drula E."/>
            <person name="Henrissat B."/>
            <person name="Morin E."/>
            <person name="Kohler A."/>
            <person name="Barry K."/>
            <person name="LaButti K."/>
            <person name="Morin E."/>
            <person name="Salamov A."/>
            <person name="Lipzen A."/>
            <person name="Mereny Z."/>
            <person name="Hegedus B."/>
            <person name="Baldrian P."/>
            <person name="Stursova M."/>
            <person name="Weitz H."/>
            <person name="Taylor A."/>
            <person name="Grigoriev I.V."/>
            <person name="Nagy L.G."/>
            <person name="Martin F."/>
            <person name="Kauserud H."/>
        </authorList>
    </citation>
    <scope>NUCLEOTIDE SEQUENCE</scope>
    <source>
        <strain evidence="1">9144</strain>
    </source>
</reference>
<comment type="caution">
    <text evidence="1">The sequence shown here is derived from an EMBL/GenBank/DDBJ whole genome shotgun (WGS) entry which is preliminary data.</text>
</comment>
<gene>
    <name evidence="1" type="ORF">GGX14DRAFT_406032</name>
</gene>